<feature type="transmembrane region" description="Helical" evidence="7">
    <location>
        <begin position="34"/>
        <end position="52"/>
    </location>
</feature>
<keyword evidence="9" id="KW-1185">Reference proteome</keyword>
<dbReference type="InterPro" id="IPR004776">
    <property type="entry name" value="Mem_transp_PIN-like"/>
</dbReference>
<dbReference type="AlphaFoldDB" id="A0A1M4MZN9"/>
<dbReference type="Proteomes" id="UP000184085">
    <property type="component" value="Unassembled WGS sequence"/>
</dbReference>
<name>A0A1M4MZN9_9RHOB</name>
<gene>
    <name evidence="8" type="ORF">KARMA_2280</name>
</gene>
<dbReference type="EMBL" id="FMJB01000050">
    <property type="protein sequence ID" value="SCM68072.1"/>
    <property type="molecule type" value="Genomic_DNA"/>
</dbReference>
<feature type="transmembrane region" description="Helical" evidence="7">
    <location>
        <begin position="287"/>
        <end position="307"/>
    </location>
</feature>
<evidence type="ECO:0000256" key="7">
    <source>
        <dbReference type="SAM" id="Phobius"/>
    </source>
</evidence>
<feature type="transmembrane region" description="Helical" evidence="7">
    <location>
        <begin position="195"/>
        <end position="216"/>
    </location>
</feature>
<dbReference type="RefSeq" id="WP_072706702.1">
    <property type="nucleotide sequence ID" value="NZ_FMJB01000050.1"/>
</dbReference>
<keyword evidence="4 7" id="KW-0812">Transmembrane</keyword>
<evidence type="ECO:0000256" key="5">
    <source>
        <dbReference type="ARBA" id="ARBA00022989"/>
    </source>
</evidence>
<evidence type="ECO:0000256" key="1">
    <source>
        <dbReference type="ARBA" id="ARBA00004141"/>
    </source>
</evidence>
<organism evidence="8 9">
    <name type="scientific">Donghicola eburneus</name>
    <dbReference type="NCBI Taxonomy" id="393278"/>
    <lineage>
        <taxon>Bacteria</taxon>
        <taxon>Pseudomonadati</taxon>
        <taxon>Pseudomonadota</taxon>
        <taxon>Alphaproteobacteria</taxon>
        <taxon>Rhodobacterales</taxon>
        <taxon>Roseobacteraceae</taxon>
        <taxon>Donghicola</taxon>
    </lineage>
</organism>
<accession>A0A1M4MZN9</accession>
<feature type="transmembrane region" description="Helical" evidence="7">
    <location>
        <begin position="255"/>
        <end position="275"/>
    </location>
</feature>
<evidence type="ECO:0000313" key="8">
    <source>
        <dbReference type="EMBL" id="SCM68072.1"/>
    </source>
</evidence>
<feature type="transmembrane region" description="Helical" evidence="7">
    <location>
        <begin position="64"/>
        <end position="83"/>
    </location>
</feature>
<evidence type="ECO:0000256" key="6">
    <source>
        <dbReference type="ARBA" id="ARBA00023136"/>
    </source>
</evidence>
<feature type="transmembrane region" description="Helical" evidence="7">
    <location>
        <begin position="125"/>
        <end position="145"/>
    </location>
</feature>
<dbReference type="GO" id="GO:0055085">
    <property type="term" value="P:transmembrane transport"/>
    <property type="evidence" value="ECO:0007669"/>
    <property type="project" value="InterPro"/>
</dbReference>
<dbReference type="PANTHER" id="PTHR36838">
    <property type="entry name" value="AUXIN EFFLUX CARRIER FAMILY PROTEIN"/>
    <property type="match status" value="1"/>
</dbReference>
<dbReference type="PANTHER" id="PTHR36838:SF3">
    <property type="entry name" value="TRANSPORTER AUXIN EFFLUX CARRIER EC FAMILY"/>
    <property type="match status" value="1"/>
</dbReference>
<feature type="transmembrane region" description="Helical" evidence="7">
    <location>
        <begin position="6"/>
        <end position="22"/>
    </location>
</feature>
<reference evidence="9" key="1">
    <citation type="submission" date="2016-09" db="EMBL/GenBank/DDBJ databases">
        <authorList>
            <person name="Wibberg D."/>
        </authorList>
    </citation>
    <scope>NUCLEOTIDE SEQUENCE [LARGE SCALE GENOMIC DNA]</scope>
</reference>
<evidence type="ECO:0000256" key="3">
    <source>
        <dbReference type="ARBA" id="ARBA00022475"/>
    </source>
</evidence>
<evidence type="ECO:0000256" key="2">
    <source>
        <dbReference type="ARBA" id="ARBA00022448"/>
    </source>
</evidence>
<keyword evidence="3" id="KW-1003">Cell membrane</keyword>
<evidence type="ECO:0000313" key="9">
    <source>
        <dbReference type="Proteomes" id="UP000184085"/>
    </source>
</evidence>
<dbReference type="Pfam" id="PF03547">
    <property type="entry name" value="Mem_trans"/>
    <property type="match status" value="1"/>
</dbReference>
<keyword evidence="6 7" id="KW-0472">Membrane</keyword>
<keyword evidence="5 7" id="KW-1133">Transmembrane helix</keyword>
<dbReference type="GO" id="GO:0016020">
    <property type="term" value="C:membrane"/>
    <property type="evidence" value="ECO:0007669"/>
    <property type="project" value="UniProtKB-SubCell"/>
</dbReference>
<sequence>MFSILAITTPIYMLIATGFVSLKSGYISRDVPKALGTFVLRICMPVMIAGAVNREGAAALNWHFMLVYGGASLLLMMAGIFVMHNLRKNGFAASAMYALGMSNSNSGFMGYPIAALVVGEAAFDILAWALIVENMVMIPLALAVADAGAYPEEKFHRAFFKAFTGLYKNPIFIGLAIGLVVRFTGMPIPEVIQTVIGYLTATAPVVALFVVGGTVANFPIKTISVETGMIAVGKLVFHPLLVTVGMLAFPMNDPAYMLGAALFASVPMLSIYPIFGQRYGIESITATTLVFTTTLSFFTVSALIYLMG</sequence>
<feature type="transmembrane region" description="Helical" evidence="7">
    <location>
        <begin position="95"/>
        <end position="119"/>
    </location>
</feature>
<evidence type="ECO:0000256" key="4">
    <source>
        <dbReference type="ARBA" id="ARBA00022692"/>
    </source>
</evidence>
<proteinExistence type="predicted"/>
<protein>
    <submittedName>
        <fullName evidence="8">Putative auxin efflux carrier component 8</fullName>
    </submittedName>
</protein>
<comment type="subcellular location">
    <subcellularLocation>
        <location evidence="1">Membrane</location>
        <topology evidence="1">Multi-pass membrane protein</topology>
    </subcellularLocation>
</comment>
<keyword evidence="2" id="KW-0813">Transport</keyword>
<feature type="transmembrane region" description="Helical" evidence="7">
    <location>
        <begin position="166"/>
        <end position="183"/>
    </location>
</feature>
<feature type="transmembrane region" description="Helical" evidence="7">
    <location>
        <begin position="228"/>
        <end position="249"/>
    </location>
</feature>